<dbReference type="Gene3D" id="1.10.620.20">
    <property type="entry name" value="Ribonucleotide Reductase, subunit A"/>
    <property type="match status" value="1"/>
</dbReference>
<accession>A0A371FRD7</accession>
<dbReference type="EMBL" id="QJKJ01008068">
    <property type="protein sequence ID" value="RDX80899.1"/>
    <property type="molecule type" value="Genomic_DNA"/>
</dbReference>
<keyword evidence="2" id="KW-1185">Reference proteome</keyword>
<sequence>MRTLQDGRGFILDDDNGTVSPMVLETCALYSFQIAMENFHFEILSLLLDNYVKDSAQKIHLFRIIDTIYFIAIFRKTFVSSFANKILFHWERSREVPRGPPRSSYKMKPIHYFIKF</sequence>
<reference evidence="1" key="1">
    <citation type="submission" date="2018-05" db="EMBL/GenBank/DDBJ databases">
        <title>Draft genome of Mucuna pruriens seed.</title>
        <authorList>
            <person name="Nnadi N.E."/>
            <person name="Vos R."/>
            <person name="Hasami M.H."/>
            <person name="Devisetty U.K."/>
            <person name="Aguiy J.C."/>
        </authorList>
    </citation>
    <scope>NUCLEOTIDE SEQUENCE [LARGE SCALE GENOMIC DNA]</scope>
    <source>
        <strain evidence="1">JCA_2017</strain>
    </source>
</reference>
<dbReference type="InterPro" id="IPR009078">
    <property type="entry name" value="Ferritin-like_SF"/>
</dbReference>
<protein>
    <submittedName>
        <fullName evidence="1">Ribonucleoside-diphosphate reductase small chain B</fullName>
    </submittedName>
</protein>
<dbReference type="InterPro" id="IPR012348">
    <property type="entry name" value="RNR-like"/>
</dbReference>
<evidence type="ECO:0000313" key="1">
    <source>
        <dbReference type="EMBL" id="RDX80899.1"/>
    </source>
</evidence>
<evidence type="ECO:0000313" key="2">
    <source>
        <dbReference type="Proteomes" id="UP000257109"/>
    </source>
</evidence>
<comment type="caution">
    <text evidence="1">The sequence shown here is derived from an EMBL/GenBank/DDBJ whole genome shotgun (WGS) entry which is preliminary data.</text>
</comment>
<dbReference type="SUPFAM" id="SSF47240">
    <property type="entry name" value="Ferritin-like"/>
    <property type="match status" value="1"/>
</dbReference>
<dbReference type="GO" id="GO:0016491">
    <property type="term" value="F:oxidoreductase activity"/>
    <property type="evidence" value="ECO:0007669"/>
    <property type="project" value="InterPro"/>
</dbReference>
<name>A0A371FRD7_MUCPR</name>
<dbReference type="OrthoDB" id="10248373at2759"/>
<dbReference type="Proteomes" id="UP000257109">
    <property type="component" value="Unassembled WGS sequence"/>
</dbReference>
<dbReference type="STRING" id="157652.A0A371FRD7"/>
<dbReference type="AlphaFoldDB" id="A0A371FRD7"/>
<feature type="non-terminal residue" evidence="1">
    <location>
        <position position="1"/>
    </location>
</feature>
<organism evidence="1 2">
    <name type="scientific">Mucuna pruriens</name>
    <name type="common">Velvet bean</name>
    <name type="synonym">Dolichos pruriens</name>
    <dbReference type="NCBI Taxonomy" id="157652"/>
    <lineage>
        <taxon>Eukaryota</taxon>
        <taxon>Viridiplantae</taxon>
        <taxon>Streptophyta</taxon>
        <taxon>Embryophyta</taxon>
        <taxon>Tracheophyta</taxon>
        <taxon>Spermatophyta</taxon>
        <taxon>Magnoliopsida</taxon>
        <taxon>eudicotyledons</taxon>
        <taxon>Gunneridae</taxon>
        <taxon>Pentapetalae</taxon>
        <taxon>rosids</taxon>
        <taxon>fabids</taxon>
        <taxon>Fabales</taxon>
        <taxon>Fabaceae</taxon>
        <taxon>Papilionoideae</taxon>
        <taxon>50 kb inversion clade</taxon>
        <taxon>NPAAA clade</taxon>
        <taxon>indigoferoid/millettioid clade</taxon>
        <taxon>Phaseoleae</taxon>
        <taxon>Mucuna</taxon>
    </lineage>
</organism>
<gene>
    <name evidence="1" type="primary">RNR2B</name>
    <name evidence="1" type="ORF">CR513_38483</name>
</gene>
<proteinExistence type="predicted"/>